<dbReference type="InterPro" id="IPR036259">
    <property type="entry name" value="MFS_trans_sf"/>
</dbReference>
<dbReference type="Pfam" id="PF06813">
    <property type="entry name" value="Nodulin-like"/>
    <property type="match status" value="1"/>
</dbReference>
<feature type="transmembrane region" description="Helical" evidence="6">
    <location>
        <begin position="508"/>
        <end position="529"/>
    </location>
</feature>
<feature type="transmembrane region" description="Helical" evidence="6">
    <location>
        <begin position="368"/>
        <end position="386"/>
    </location>
</feature>
<dbReference type="PANTHER" id="PTHR21576">
    <property type="entry name" value="UNCHARACTERIZED NODULIN-LIKE PROTEIN"/>
    <property type="match status" value="1"/>
</dbReference>
<dbReference type="PANTHER" id="PTHR21576:SF158">
    <property type="entry name" value="RIBOSOMAL RNA-PROCESSING PROTEIN 12-LIKE CONSERVED DOMAIN-CONTAINING PROTEIN"/>
    <property type="match status" value="1"/>
</dbReference>
<feature type="transmembrane region" description="Helical" evidence="6">
    <location>
        <begin position="447"/>
        <end position="468"/>
    </location>
</feature>
<feature type="transmembrane region" description="Helical" evidence="6">
    <location>
        <begin position="12"/>
        <end position="30"/>
    </location>
</feature>
<organism evidence="8 9">
    <name type="scientific">Sporothrix epigloea</name>
    <dbReference type="NCBI Taxonomy" id="1892477"/>
    <lineage>
        <taxon>Eukaryota</taxon>
        <taxon>Fungi</taxon>
        <taxon>Dikarya</taxon>
        <taxon>Ascomycota</taxon>
        <taxon>Pezizomycotina</taxon>
        <taxon>Sordariomycetes</taxon>
        <taxon>Sordariomycetidae</taxon>
        <taxon>Ophiostomatales</taxon>
        <taxon>Ophiostomataceae</taxon>
        <taxon>Sporothrix</taxon>
    </lineage>
</organism>
<dbReference type="Proteomes" id="UP001642502">
    <property type="component" value="Unassembled WGS sequence"/>
</dbReference>
<reference evidence="8 9" key="1">
    <citation type="submission" date="2024-01" db="EMBL/GenBank/DDBJ databases">
        <authorList>
            <person name="Allen C."/>
            <person name="Tagirdzhanova G."/>
        </authorList>
    </citation>
    <scope>NUCLEOTIDE SEQUENCE [LARGE SCALE GENOMIC DNA]</scope>
    <source>
        <strain evidence="8 9">CBS 119000</strain>
    </source>
</reference>
<feature type="region of interest" description="Disordered" evidence="5">
    <location>
        <begin position="205"/>
        <end position="269"/>
    </location>
</feature>
<evidence type="ECO:0000256" key="1">
    <source>
        <dbReference type="ARBA" id="ARBA00004141"/>
    </source>
</evidence>
<feature type="transmembrane region" description="Helical" evidence="6">
    <location>
        <begin position="138"/>
        <end position="163"/>
    </location>
</feature>
<feature type="transmembrane region" description="Helical" evidence="6">
    <location>
        <begin position="77"/>
        <end position="97"/>
    </location>
</feature>
<dbReference type="Pfam" id="PF00083">
    <property type="entry name" value="Sugar_tr"/>
    <property type="match status" value="1"/>
</dbReference>
<evidence type="ECO:0000256" key="6">
    <source>
        <dbReference type="SAM" id="Phobius"/>
    </source>
</evidence>
<keyword evidence="2 6" id="KW-0812">Transmembrane</keyword>
<proteinExistence type="predicted"/>
<feature type="domain" description="Nodulin-like" evidence="7">
    <location>
        <begin position="14"/>
        <end position="197"/>
    </location>
</feature>
<dbReference type="SUPFAM" id="SSF103473">
    <property type="entry name" value="MFS general substrate transporter"/>
    <property type="match status" value="1"/>
</dbReference>
<protein>
    <recommendedName>
        <fullName evidence="7">Nodulin-like domain-containing protein</fullName>
    </recommendedName>
</protein>
<feature type="transmembrane region" description="Helical" evidence="6">
    <location>
        <begin position="553"/>
        <end position="573"/>
    </location>
</feature>
<evidence type="ECO:0000256" key="2">
    <source>
        <dbReference type="ARBA" id="ARBA00022692"/>
    </source>
</evidence>
<sequence length="591" mass="63364">MHDKYAQRRRIVSSVAATVISLACGTNYVYSAWAPQFADKLKLSATQSNLIGLAGNLGMYSLGVPIGMFIDTRGPRLAVLAGSFLLALGYFPLRQAYDAGSGSVAFLCFVSYLTGLGGCMAFGAAVKTSALNWPHHRGTATAFPLAAFGLSAFFFSVFGSLVIPSGTSAFLLLLAIGTSVLTFVSFFFLHVLPYTPHHYHAVVLPGDDEGPKDPQQLRRTMSEESKFIKRGGRGRHYQQSVDEPGRFTDDGSNGAGEQDGEGGGAYEDDGASVRDVVEGKWTAATSLSSANHNVSTGSSSISGSPSPSAFAAPNVSKDADIGSLDETSPLMSRRSSLAGEILVQNSVDMDQSHRIDIRGWKLLRNVEFWLFFAVMGILAGIGLMSINNIGHDANALWKHYDETVDDKFLIGRQQMHVSILSVGSFLGRLLSGVGSDFLGKRLHASRVWCLVVAAVIFVAAQVCAIIIVNPHLLGLVSGLSGLGYGFLFGVFPSIVAETFGIHGLSQNWGYMTLSPVLSGNIFNVFYGIVFDHHSIVEPTGERSCDEGLACYRAAYFVTLGACGLGLAVTLYVIRHQRLQHMKEAGKRSLED</sequence>
<name>A0ABP0DQP4_9PEZI</name>
<evidence type="ECO:0000256" key="4">
    <source>
        <dbReference type="ARBA" id="ARBA00023136"/>
    </source>
</evidence>
<dbReference type="PROSITE" id="PS51257">
    <property type="entry name" value="PROKAR_LIPOPROTEIN"/>
    <property type="match status" value="1"/>
</dbReference>
<comment type="caution">
    <text evidence="8">The sequence shown here is derived from an EMBL/GenBank/DDBJ whole genome shotgun (WGS) entry which is preliminary data.</text>
</comment>
<keyword evidence="4 6" id="KW-0472">Membrane</keyword>
<evidence type="ECO:0000313" key="8">
    <source>
        <dbReference type="EMBL" id="CAK7270589.1"/>
    </source>
</evidence>
<feature type="compositionally biased region" description="Basic and acidic residues" evidence="5">
    <location>
        <begin position="209"/>
        <end position="227"/>
    </location>
</feature>
<feature type="transmembrane region" description="Helical" evidence="6">
    <location>
        <begin position="103"/>
        <end position="126"/>
    </location>
</feature>
<comment type="subcellular location">
    <subcellularLocation>
        <location evidence="1">Membrane</location>
        <topology evidence="1">Multi-pass membrane protein</topology>
    </subcellularLocation>
</comment>
<dbReference type="EMBL" id="CAWUON010000060">
    <property type="protein sequence ID" value="CAK7270589.1"/>
    <property type="molecule type" value="Genomic_DNA"/>
</dbReference>
<gene>
    <name evidence="8" type="ORF">SEPCBS119000_004169</name>
</gene>
<keyword evidence="3 6" id="KW-1133">Transmembrane helix</keyword>
<feature type="compositionally biased region" description="Low complexity" evidence="5">
    <location>
        <begin position="295"/>
        <end position="308"/>
    </location>
</feature>
<keyword evidence="9" id="KW-1185">Reference proteome</keyword>
<evidence type="ECO:0000259" key="7">
    <source>
        <dbReference type="Pfam" id="PF06813"/>
    </source>
</evidence>
<dbReference type="InterPro" id="IPR005828">
    <property type="entry name" value="MFS_sugar_transport-like"/>
</dbReference>
<evidence type="ECO:0000313" key="9">
    <source>
        <dbReference type="Proteomes" id="UP001642502"/>
    </source>
</evidence>
<evidence type="ECO:0000256" key="5">
    <source>
        <dbReference type="SAM" id="MobiDB-lite"/>
    </source>
</evidence>
<accession>A0ABP0DQP4</accession>
<feature type="transmembrane region" description="Helical" evidence="6">
    <location>
        <begin position="474"/>
        <end position="496"/>
    </location>
</feature>
<feature type="region of interest" description="Disordered" evidence="5">
    <location>
        <begin position="290"/>
        <end position="314"/>
    </location>
</feature>
<feature type="transmembrane region" description="Helical" evidence="6">
    <location>
        <begin position="169"/>
        <end position="189"/>
    </location>
</feature>
<dbReference type="InterPro" id="IPR010658">
    <property type="entry name" value="Nodulin-like"/>
</dbReference>
<evidence type="ECO:0000256" key="3">
    <source>
        <dbReference type="ARBA" id="ARBA00022989"/>
    </source>
</evidence>
<dbReference type="Gene3D" id="1.20.1250.20">
    <property type="entry name" value="MFS general substrate transporter like domains"/>
    <property type="match status" value="2"/>
</dbReference>